<feature type="chain" id="PRO_5003180690" evidence="2">
    <location>
        <begin position="18"/>
        <end position="331"/>
    </location>
</feature>
<dbReference type="VEuPathDB" id="FungiDB:GLRG_08222"/>
<dbReference type="OrthoDB" id="4820691at2759"/>
<organism evidence="4">
    <name type="scientific">Colletotrichum graminicola (strain M1.001 / M2 / FGSC 10212)</name>
    <name type="common">Maize anthracnose fungus</name>
    <name type="synonym">Glomerella graminicola</name>
    <dbReference type="NCBI Taxonomy" id="645133"/>
    <lineage>
        <taxon>Eukaryota</taxon>
        <taxon>Fungi</taxon>
        <taxon>Dikarya</taxon>
        <taxon>Ascomycota</taxon>
        <taxon>Pezizomycotina</taxon>
        <taxon>Sordariomycetes</taxon>
        <taxon>Hypocreomycetidae</taxon>
        <taxon>Glomerellales</taxon>
        <taxon>Glomerellaceae</taxon>
        <taxon>Colletotrichum</taxon>
        <taxon>Colletotrichum graminicola species complex</taxon>
    </lineage>
</organism>
<name>E3QQE0_COLGM</name>
<dbReference type="AlphaFoldDB" id="E3QQE0"/>
<keyword evidence="4" id="KW-1185">Reference proteome</keyword>
<proteinExistence type="predicted"/>
<gene>
    <name evidence="3" type="ORF">GLRG_08222</name>
</gene>
<reference evidence="4" key="1">
    <citation type="journal article" date="2012" name="Nat. Genet.">
        <title>Lifestyle transitions in plant pathogenic Colletotrichum fungi deciphered by genome and transcriptome analyses.</title>
        <authorList>
            <person name="O'Connell R.J."/>
            <person name="Thon M.R."/>
            <person name="Hacquard S."/>
            <person name="Amyotte S.G."/>
            <person name="Kleemann J."/>
            <person name="Torres M.F."/>
            <person name="Damm U."/>
            <person name="Buiate E.A."/>
            <person name="Epstein L."/>
            <person name="Alkan N."/>
            <person name="Altmueller J."/>
            <person name="Alvarado-Balderrama L."/>
            <person name="Bauser C.A."/>
            <person name="Becker C."/>
            <person name="Birren B.W."/>
            <person name="Chen Z."/>
            <person name="Choi J."/>
            <person name="Crouch J.A."/>
            <person name="Duvick J.P."/>
            <person name="Farman M.A."/>
            <person name="Gan P."/>
            <person name="Heiman D."/>
            <person name="Henrissat B."/>
            <person name="Howard R.J."/>
            <person name="Kabbage M."/>
            <person name="Koch C."/>
            <person name="Kracher B."/>
            <person name="Kubo Y."/>
            <person name="Law A.D."/>
            <person name="Lebrun M.-H."/>
            <person name="Lee Y.-H."/>
            <person name="Miyara I."/>
            <person name="Moore N."/>
            <person name="Neumann U."/>
            <person name="Nordstroem K."/>
            <person name="Panaccione D.G."/>
            <person name="Panstruga R."/>
            <person name="Place M."/>
            <person name="Proctor R.H."/>
            <person name="Prusky D."/>
            <person name="Rech G."/>
            <person name="Reinhardt R."/>
            <person name="Rollins J.A."/>
            <person name="Rounsley S."/>
            <person name="Schardl C.L."/>
            <person name="Schwartz D.C."/>
            <person name="Shenoy N."/>
            <person name="Shirasu K."/>
            <person name="Sikhakolli U.R."/>
            <person name="Stueber K."/>
            <person name="Sukno S.A."/>
            <person name="Sweigard J.A."/>
            <person name="Takano Y."/>
            <person name="Takahara H."/>
            <person name="Trail F."/>
            <person name="van der Does H.C."/>
            <person name="Voll L.M."/>
            <person name="Will I."/>
            <person name="Young S."/>
            <person name="Zeng Q."/>
            <person name="Zhang J."/>
            <person name="Zhou S."/>
            <person name="Dickman M.B."/>
            <person name="Schulze-Lefert P."/>
            <person name="Ver Loren van Themaat E."/>
            <person name="Ma L.-J."/>
            <person name="Vaillancourt L.J."/>
        </authorList>
    </citation>
    <scope>NUCLEOTIDE SEQUENCE [LARGE SCALE GENOMIC DNA]</scope>
    <source>
        <strain evidence="4">M1.001 / M2 / FGSC 10212</strain>
    </source>
</reference>
<accession>E3QQE0</accession>
<feature type="region of interest" description="Disordered" evidence="1">
    <location>
        <begin position="222"/>
        <end position="304"/>
    </location>
</feature>
<dbReference type="GeneID" id="24413587"/>
<protein>
    <submittedName>
        <fullName evidence="3">Uncharacterized protein</fullName>
    </submittedName>
</protein>
<feature type="signal peptide" evidence="2">
    <location>
        <begin position="1"/>
        <end position="17"/>
    </location>
</feature>
<sequence>MKLSSVLALLCSSVALASDLALASRGPKCPQKEGSKDDQAIASWKTQDLCFNYLGAGNLNKAASPCAGPDGSCQKVKKSKSGVEGCKAFPNQPEVQDLDPSTISKDEDCNEFIPGQYMCECDLCEEVASISIEDLEQLDNVICAVMLSAFKTIADVGLMFVPGGQAPSAIKAAVQGAKSFYENGEEAASFFGNWIGPTCGVPDFDFDLSMVFEPLVMAPDSMSRGKTVGCKKKSGCRKLDPAPDPKPETNSTVEPRGDKHRATRKGKAKPTVKPTDKPKTTQKPTPATTTTTTSSLASSSTPGAGCAYCGEFKNKAARDDKYRNIKTFQAH</sequence>
<dbReference type="eggNOG" id="KOG1216">
    <property type="taxonomic scope" value="Eukaryota"/>
</dbReference>
<dbReference type="HOGENOM" id="CLU_839400_0_0_1"/>
<dbReference type="Proteomes" id="UP000008782">
    <property type="component" value="Unassembled WGS sequence"/>
</dbReference>
<keyword evidence="2" id="KW-0732">Signal</keyword>
<evidence type="ECO:0000256" key="1">
    <source>
        <dbReference type="SAM" id="MobiDB-lite"/>
    </source>
</evidence>
<dbReference type="STRING" id="645133.E3QQE0"/>
<feature type="compositionally biased region" description="Low complexity" evidence="1">
    <location>
        <begin position="281"/>
        <end position="302"/>
    </location>
</feature>
<dbReference type="RefSeq" id="XP_008097098.1">
    <property type="nucleotide sequence ID" value="XM_008098907.1"/>
</dbReference>
<dbReference type="EMBL" id="GG697367">
    <property type="protein sequence ID" value="EFQ33078.1"/>
    <property type="molecule type" value="Genomic_DNA"/>
</dbReference>
<evidence type="ECO:0000256" key="2">
    <source>
        <dbReference type="SAM" id="SignalP"/>
    </source>
</evidence>
<feature type="compositionally biased region" description="Basic residues" evidence="1">
    <location>
        <begin position="258"/>
        <end position="270"/>
    </location>
</feature>
<feature type="compositionally biased region" description="Basic and acidic residues" evidence="1">
    <location>
        <begin position="237"/>
        <end position="247"/>
    </location>
</feature>
<evidence type="ECO:0000313" key="3">
    <source>
        <dbReference type="EMBL" id="EFQ33078.1"/>
    </source>
</evidence>
<evidence type="ECO:0000313" key="4">
    <source>
        <dbReference type="Proteomes" id="UP000008782"/>
    </source>
</evidence>